<dbReference type="Proteomes" id="UP000584931">
    <property type="component" value="Unassembled WGS sequence"/>
</dbReference>
<name>A0A1V3BZ35_9ACTN</name>
<dbReference type="Proteomes" id="UP000189004">
    <property type="component" value="Unassembled WGS sequence"/>
</dbReference>
<reference evidence="3" key="1">
    <citation type="submission" date="2016-08" db="EMBL/GenBank/DDBJ databases">
        <authorList>
            <person name="Tokovenko B."/>
            <person name="Kalinowski J."/>
        </authorList>
    </citation>
    <scope>NUCLEOTIDE SEQUENCE [LARGE SCALE GENOMIC DNA]</scope>
    <source>
        <strain evidence="3">UTMC102</strain>
    </source>
</reference>
<accession>A0A7Y9XEX5</accession>
<evidence type="ECO:0000313" key="1">
    <source>
        <dbReference type="EMBL" id="NYH54609.1"/>
    </source>
</evidence>
<evidence type="ECO:0000313" key="2">
    <source>
        <dbReference type="EMBL" id="OOC53400.1"/>
    </source>
</evidence>
<dbReference type="EMBL" id="JACCHL010000001">
    <property type="protein sequence ID" value="NYH54609.1"/>
    <property type="molecule type" value="Genomic_DNA"/>
</dbReference>
<dbReference type="AlphaFoldDB" id="A0A1V3BZ35"/>
<reference evidence="2" key="2">
    <citation type="submission" date="2016-08" db="EMBL/GenBank/DDBJ databases">
        <authorList>
            <person name="Seilhamer J.J."/>
        </authorList>
    </citation>
    <scope>NUCLEOTIDE SEQUENCE [LARGE SCALE GENOMIC DNA]</scope>
    <source>
        <strain evidence="2">UTMC102</strain>
    </source>
</reference>
<dbReference type="RefSeq" id="WP_077689775.1">
    <property type="nucleotide sequence ID" value="NZ_JACCHL010000001.1"/>
</dbReference>
<sequence>MGQTNSPPDHVFLLGREIGTDGDVLSIRDPALRVLTVERVPCGVELGVALALLESTGAEDSHQVLLEVVRPSGVVALSMTGTIDTAPSDRTGVWARALHVVIDETGEWTVSAQVGRIRAVRVIDVVSKAAE</sequence>
<evidence type="ECO:0000313" key="4">
    <source>
        <dbReference type="Proteomes" id="UP000584931"/>
    </source>
</evidence>
<comment type="caution">
    <text evidence="2">The sequence shown here is derived from an EMBL/GenBank/DDBJ whole genome shotgun (WGS) entry which is preliminary data.</text>
</comment>
<organism evidence="2 3">
    <name type="scientific">Nocardiopsis sinuspersici</name>
    <dbReference type="NCBI Taxonomy" id="501010"/>
    <lineage>
        <taxon>Bacteria</taxon>
        <taxon>Bacillati</taxon>
        <taxon>Actinomycetota</taxon>
        <taxon>Actinomycetes</taxon>
        <taxon>Streptosporangiales</taxon>
        <taxon>Nocardiopsidaceae</taxon>
        <taxon>Nocardiopsis</taxon>
    </lineage>
</organism>
<reference evidence="1 4" key="3">
    <citation type="submission" date="2020-07" db="EMBL/GenBank/DDBJ databases">
        <title>Sequencing the genomes of 1000 actinobacteria strains.</title>
        <authorList>
            <person name="Klenk H.-P."/>
        </authorList>
    </citation>
    <scope>NUCLEOTIDE SEQUENCE [LARGE SCALE GENOMIC DNA]</scope>
    <source>
        <strain evidence="1 4">DSM 45278</strain>
    </source>
</reference>
<accession>A0A1V3BZ35</accession>
<evidence type="ECO:0000313" key="3">
    <source>
        <dbReference type="Proteomes" id="UP000189004"/>
    </source>
</evidence>
<gene>
    <name evidence="1" type="ORF">HNR06_004198</name>
    <name evidence="2" type="ORF">NOSIN_05910</name>
</gene>
<dbReference type="EMBL" id="MCOK01000001">
    <property type="protein sequence ID" value="OOC53400.1"/>
    <property type="molecule type" value="Genomic_DNA"/>
</dbReference>
<protein>
    <submittedName>
        <fullName evidence="2">Uncharacterized protein</fullName>
    </submittedName>
</protein>
<dbReference type="OrthoDB" id="3431594at2"/>
<keyword evidence="3" id="KW-1185">Reference proteome</keyword>
<proteinExistence type="predicted"/>
<dbReference type="STRING" id="501010.NOSIN_05910"/>